<dbReference type="Proteomes" id="UP001362999">
    <property type="component" value="Unassembled WGS sequence"/>
</dbReference>
<dbReference type="EMBL" id="JAWWNJ010000016">
    <property type="protein sequence ID" value="KAK7040065.1"/>
    <property type="molecule type" value="Genomic_DNA"/>
</dbReference>
<evidence type="ECO:0000313" key="2">
    <source>
        <dbReference type="Proteomes" id="UP001362999"/>
    </source>
</evidence>
<reference evidence="1 2" key="1">
    <citation type="journal article" date="2024" name="J Genomics">
        <title>Draft genome sequencing and assembly of Favolaschia claudopus CIRM-BRFM 2984 isolated from oak limbs.</title>
        <authorList>
            <person name="Navarro D."/>
            <person name="Drula E."/>
            <person name="Chaduli D."/>
            <person name="Cazenave R."/>
            <person name="Ahrendt S."/>
            <person name="Wang J."/>
            <person name="Lipzen A."/>
            <person name="Daum C."/>
            <person name="Barry K."/>
            <person name="Grigoriev I.V."/>
            <person name="Favel A."/>
            <person name="Rosso M.N."/>
            <person name="Martin F."/>
        </authorList>
    </citation>
    <scope>NUCLEOTIDE SEQUENCE [LARGE SCALE GENOMIC DNA]</scope>
    <source>
        <strain evidence="1 2">CIRM-BRFM 2984</strain>
    </source>
</reference>
<comment type="caution">
    <text evidence="1">The sequence shown here is derived from an EMBL/GenBank/DDBJ whole genome shotgun (WGS) entry which is preliminary data.</text>
</comment>
<proteinExistence type="predicted"/>
<protein>
    <submittedName>
        <fullName evidence="1">Uncharacterized protein</fullName>
    </submittedName>
</protein>
<accession>A0AAW0CMT9</accession>
<organism evidence="1 2">
    <name type="scientific">Favolaschia claudopus</name>
    <dbReference type="NCBI Taxonomy" id="2862362"/>
    <lineage>
        <taxon>Eukaryota</taxon>
        <taxon>Fungi</taxon>
        <taxon>Dikarya</taxon>
        <taxon>Basidiomycota</taxon>
        <taxon>Agaricomycotina</taxon>
        <taxon>Agaricomycetes</taxon>
        <taxon>Agaricomycetidae</taxon>
        <taxon>Agaricales</taxon>
        <taxon>Marasmiineae</taxon>
        <taxon>Mycenaceae</taxon>
        <taxon>Favolaschia</taxon>
    </lineage>
</organism>
<dbReference type="AlphaFoldDB" id="A0AAW0CMT9"/>
<name>A0AAW0CMT9_9AGAR</name>
<evidence type="ECO:0000313" key="1">
    <source>
        <dbReference type="EMBL" id="KAK7040065.1"/>
    </source>
</evidence>
<keyword evidence="2" id="KW-1185">Reference proteome</keyword>
<gene>
    <name evidence="1" type="ORF">R3P38DRAFT_3262344</name>
</gene>
<sequence>MLCVLLVLPGPFEVQDCSGAEGDRDAGLRPFFSGPISSSILPPSVLHSQYTPALVCVIDSTSTGPMPRPVLLFGPGNAVPFRAIEGKLRTYTPPVATAPPAPAILVFLTTAEDGSPHMRVSHSGVHLRRPPLRLLRVTEHRDFHSPSAWIPKKKDKTGGADTLLSPLRAIISPCLDKARGVWRKRGLTLRLGVCKLLPPVFASHPSLGKKEEAWPEGQSTSYFQAEHILSMRARVLPLVSCCDCGVDWIAFVVSHLVKSAQQHRHDLEPAFSPLAVVDPRTHTAARTRSRRRGCVPGTLVVHSSRLTCLASQKQQLSLPPNPSSLRHHSLPAPAVSMRILSPLLELRPRRLSYCNANARRRPIASLHLYSRRNCSLPSRLHPCILAVCVPVVLKLLILQRRRRGCAHLLARRRYLHHCRPI</sequence>